<evidence type="ECO:0000256" key="1">
    <source>
        <dbReference type="ARBA" id="ARBA00009075"/>
    </source>
</evidence>
<keyword evidence="2" id="KW-0813">Transport</keyword>
<dbReference type="Proteomes" id="UP000326018">
    <property type="component" value="Unassembled WGS sequence"/>
</dbReference>
<evidence type="ECO:0000313" key="6">
    <source>
        <dbReference type="Proteomes" id="UP000326018"/>
    </source>
</evidence>
<dbReference type="PANTHER" id="PTHR34596">
    <property type="entry name" value="CHITOPORIN"/>
    <property type="match status" value="1"/>
</dbReference>
<dbReference type="InterPro" id="IPR023614">
    <property type="entry name" value="Porin_dom_sf"/>
</dbReference>
<dbReference type="EMBL" id="CABVIB010000010">
    <property type="protein sequence ID" value="VVN97744.1"/>
    <property type="molecule type" value="Genomic_DNA"/>
</dbReference>
<evidence type="ECO:0000313" key="5">
    <source>
        <dbReference type="EMBL" id="VVN97744.1"/>
    </source>
</evidence>
<sequence precursor="true">MFKRAIPTAILLAAGSMSAEAADGAHGFLADSKATLSMRTLYFNSDNRDGAADPSKTEETAQGFVLRYESGFTQGTVGFGLDAQALLGVTLDSGRGRHVGSGMIPSDGDDAADSWSSFGPTAKMRIAKTELRYGTLLPKLPILISNDARVLPQSFTGTQVTSKDIDGLTLTGGLLEQAVGRASTDRTGLSVAGATRDSNKFYFAGGDYELSKTLKAQYYFAQLEDFYNQNFVGLTHLLPIDSASSITTDLRYFRTTSSGANSSAAGRAQGYRASGYTEDNNGEIDNSTWAAMITYANGGHAVTLGHQRVGDGSNFVQPNQGSLPDKGAGGGSVYLPTDRMIQSFTRAGEQTHFGQYTYDFAALGVPGLKASIVYLKGTDIKVQNGSDQSEWERDMTLDYVVQSGTFKNVGFSLRNGQSNTDAGRDVDQSRFIINYSILADTPPSLAG</sequence>
<dbReference type="RefSeq" id="WP_150702503.1">
    <property type="nucleotide sequence ID" value="NZ_CABVIB010000010.1"/>
</dbReference>
<gene>
    <name evidence="5" type="primary">nicP_10</name>
    <name evidence="5" type="ORF">PS712_02410</name>
</gene>
<proteinExistence type="inferred from homology"/>
<comment type="similarity">
    <text evidence="1">Belongs to the outer membrane porin (Opr) (TC 1.B.25) family.</text>
</comment>
<dbReference type="Pfam" id="PF03573">
    <property type="entry name" value="OprD"/>
    <property type="match status" value="1"/>
</dbReference>
<dbReference type="InterPro" id="IPR005318">
    <property type="entry name" value="OM_porin_bac"/>
</dbReference>
<dbReference type="GO" id="GO:0016020">
    <property type="term" value="C:membrane"/>
    <property type="evidence" value="ECO:0007669"/>
    <property type="project" value="InterPro"/>
</dbReference>
<feature type="chain" id="PRO_5023117673" evidence="4">
    <location>
        <begin position="22"/>
        <end position="447"/>
    </location>
</feature>
<dbReference type="GO" id="GO:0015288">
    <property type="term" value="F:porin activity"/>
    <property type="evidence" value="ECO:0007669"/>
    <property type="project" value="TreeGrafter"/>
</dbReference>
<accession>A0A5E7CCI0</accession>
<feature type="signal peptide" evidence="4">
    <location>
        <begin position="1"/>
        <end position="21"/>
    </location>
</feature>
<dbReference type="Gene3D" id="2.40.160.10">
    <property type="entry name" value="Porin"/>
    <property type="match status" value="1"/>
</dbReference>
<evidence type="ECO:0000256" key="2">
    <source>
        <dbReference type="ARBA" id="ARBA00022448"/>
    </source>
</evidence>
<dbReference type="OrthoDB" id="6759120at2"/>
<evidence type="ECO:0000256" key="3">
    <source>
        <dbReference type="ARBA" id="ARBA00022729"/>
    </source>
</evidence>
<reference evidence="5 6" key="1">
    <citation type="submission" date="2019-09" db="EMBL/GenBank/DDBJ databases">
        <authorList>
            <person name="Chandra G."/>
            <person name="Truman W A."/>
        </authorList>
    </citation>
    <scope>NUCLEOTIDE SEQUENCE [LARGE SCALE GENOMIC DNA]</scope>
    <source>
        <strain evidence="5">PS712</strain>
    </source>
</reference>
<dbReference type="AlphaFoldDB" id="A0A5E7CCI0"/>
<organism evidence="5 6">
    <name type="scientific">Pseudomonas fluorescens</name>
    <dbReference type="NCBI Taxonomy" id="294"/>
    <lineage>
        <taxon>Bacteria</taxon>
        <taxon>Pseudomonadati</taxon>
        <taxon>Pseudomonadota</taxon>
        <taxon>Gammaproteobacteria</taxon>
        <taxon>Pseudomonadales</taxon>
        <taxon>Pseudomonadaceae</taxon>
        <taxon>Pseudomonas</taxon>
    </lineage>
</organism>
<dbReference type="PANTHER" id="PTHR34596:SF2">
    <property type="entry name" value="CHITOPORIN"/>
    <property type="match status" value="1"/>
</dbReference>
<evidence type="ECO:0000256" key="4">
    <source>
        <dbReference type="SAM" id="SignalP"/>
    </source>
</evidence>
<keyword evidence="3 4" id="KW-0732">Signal</keyword>
<protein>
    <submittedName>
        <fullName evidence="5">Porin-like protein NicP</fullName>
    </submittedName>
</protein>
<name>A0A5E7CCI0_PSEFL</name>